<evidence type="ECO:0000313" key="1">
    <source>
        <dbReference type="Proteomes" id="UP000887574"/>
    </source>
</evidence>
<organism evidence="1 2">
    <name type="scientific">Ditylenchus dipsaci</name>
    <dbReference type="NCBI Taxonomy" id="166011"/>
    <lineage>
        <taxon>Eukaryota</taxon>
        <taxon>Metazoa</taxon>
        <taxon>Ecdysozoa</taxon>
        <taxon>Nematoda</taxon>
        <taxon>Chromadorea</taxon>
        <taxon>Rhabditida</taxon>
        <taxon>Tylenchina</taxon>
        <taxon>Tylenchomorpha</taxon>
        <taxon>Sphaerularioidea</taxon>
        <taxon>Anguinidae</taxon>
        <taxon>Anguininae</taxon>
        <taxon>Ditylenchus</taxon>
    </lineage>
</organism>
<evidence type="ECO:0000313" key="2">
    <source>
        <dbReference type="WBParaSite" id="jg10308"/>
    </source>
</evidence>
<proteinExistence type="predicted"/>
<sequence>MPQKLTASAKTKEKKRALCEIEDAKDLTHDIERSMTEGLFRISWDALRVIKERACVMIRSETYRPAVKEKTIAWARKYGSSAVAKKFEVDVFGEYKKVAGGGEAKSQ</sequence>
<reference evidence="2" key="1">
    <citation type="submission" date="2022-11" db="UniProtKB">
        <authorList>
            <consortium name="WormBaseParasite"/>
        </authorList>
    </citation>
    <scope>IDENTIFICATION</scope>
</reference>
<dbReference type="WBParaSite" id="jg10308">
    <property type="protein sequence ID" value="jg10308"/>
    <property type="gene ID" value="jg10308"/>
</dbReference>
<dbReference type="Proteomes" id="UP000887574">
    <property type="component" value="Unplaced"/>
</dbReference>
<dbReference type="AlphaFoldDB" id="A0A915CL77"/>
<name>A0A915CL77_9BILA</name>
<protein>
    <submittedName>
        <fullName evidence="2">Uncharacterized protein</fullName>
    </submittedName>
</protein>
<accession>A0A915CL77</accession>
<keyword evidence="1" id="KW-1185">Reference proteome</keyword>